<dbReference type="KEGG" id="msar:MSAR_09670"/>
<evidence type="ECO:0000313" key="2">
    <source>
        <dbReference type="EMBL" id="BBY57831.1"/>
    </source>
</evidence>
<gene>
    <name evidence="2" type="ORF">MSAR_09670</name>
</gene>
<dbReference type="EMBL" id="AP022595">
    <property type="protein sequence ID" value="BBY57831.1"/>
    <property type="molecule type" value="Genomic_DNA"/>
</dbReference>
<feature type="domain" description="Alpha/beta-hydrolase catalytic" evidence="1">
    <location>
        <begin position="45"/>
        <end position="88"/>
    </location>
</feature>
<evidence type="ECO:0000259" key="1">
    <source>
        <dbReference type="Pfam" id="PF10081"/>
    </source>
</evidence>
<evidence type="ECO:0000313" key="3">
    <source>
        <dbReference type="Proteomes" id="UP000466445"/>
    </source>
</evidence>
<proteinExistence type="predicted"/>
<reference evidence="2 3" key="1">
    <citation type="journal article" date="2019" name="Emerg. Microbes Infect.">
        <title>Comprehensive subspecies identification of 175 nontuberculous mycobacteria species based on 7547 genomic profiles.</title>
        <authorList>
            <person name="Matsumoto Y."/>
            <person name="Kinjo T."/>
            <person name="Motooka D."/>
            <person name="Nabeya D."/>
            <person name="Jung N."/>
            <person name="Uechi K."/>
            <person name="Horii T."/>
            <person name="Iida T."/>
            <person name="Fujita J."/>
            <person name="Nakamura S."/>
        </authorList>
    </citation>
    <scope>NUCLEOTIDE SEQUENCE [LARGE SCALE GENOMIC DNA]</scope>
    <source>
        <strain evidence="2 3">JCM 30395</strain>
    </source>
</reference>
<name>A0A7I7SN22_9MYCO</name>
<dbReference type="InterPro" id="IPR027787">
    <property type="entry name" value="Alpha/beta-hydrolase_catalytic"/>
</dbReference>
<organism evidence="2 3">
    <name type="scientific">Mycolicibacterium sarraceniae</name>
    <dbReference type="NCBI Taxonomy" id="1534348"/>
    <lineage>
        <taxon>Bacteria</taxon>
        <taxon>Bacillati</taxon>
        <taxon>Actinomycetota</taxon>
        <taxon>Actinomycetes</taxon>
        <taxon>Mycobacteriales</taxon>
        <taxon>Mycobacteriaceae</taxon>
        <taxon>Mycolicibacterium</taxon>
    </lineage>
</organism>
<dbReference type="Proteomes" id="UP000466445">
    <property type="component" value="Chromosome"/>
</dbReference>
<accession>A0A7I7SN22</accession>
<keyword evidence="3" id="KW-1185">Reference proteome</keyword>
<dbReference type="Pfam" id="PF10081">
    <property type="entry name" value="Abhydrolase_9"/>
    <property type="match status" value="1"/>
</dbReference>
<sequence length="104" mass="11113">MRRSPRPNRGVASIGASVLILVAMQYSYLPSWISFLADQEKSAEMAGDVTSAQASPIGHGHNYGDSQLDGWVAVAAPDGWTPADTERIRRALEKLSAAGGPEFQ</sequence>
<protein>
    <recommendedName>
        <fullName evidence="1">Alpha/beta-hydrolase catalytic domain-containing protein</fullName>
    </recommendedName>
</protein>
<dbReference type="AlphaFoldDB" id="A0A7I7SN22"/>